<dbReference type="GO" id="GO:0051301">
    <property type="term" value="P:cell division"/>
    <property type="evidence" value="ECO:0007669"/>
    <property type="project" value="UniProtKB-KW"/>
</dbReference>
<keyword evidence="2" id="KW-1003">Cell membrane</keyword>
<keyword evidence="11" id="KW-1185">Reference proteome</keyword>
<dbReference type="InterPro" id="IPR011922">
    <property type="entry name" value="Cell_div_FtsL"/>
</dbReference>
<dbReference type="EMBL" id="QXDF01000002">
    <property type="protein sequence ID" value="RIA47752.1"/>
    <property type="molecule type" value="Genomic_DNA"/>
</dbReference>
<evidence type="ECO:0000256" key="4">
    <source>
        <dbReference type="ARBA" id="ARBA00022692"/>
    </source>
</evidence>
<protein>
    <recommendedName>
        <fullName evidence="8">Cell division protein FtsL</fullName>
    </recommendedName>
</protein>
<proteinExistence type="predicted"/>
<evidence type="ECO:0000256" key="8">
    <source>
        <dbReference type="NCBIfam" id="TIGR02209"/>
    </source>
</evidence>
<keyword evidence="9" id="KW-0175">Coiled coil</keyword>
<evidence type="ECO:0000256" key="9">
    <source>
        <dbReference type="SAM" id="Coils"/>
    </source>
</evidence>
<sequence>MRVVNFTLFGVMAGLLMLIYQQKHETRELEARAAELSREISEQTRALAVLRAEWTYLTRPERLEKIARERMGLEPVKPEQIKSFVAIAGPQGKGERP</sequence>
<keyword evidence="3 10" id="KW-0132">Cell division</keyword>
<name>A0A397PFF6_9HYPH</name>
<dbReference type="RefSeq" id="WP_170144429.1">
    <property type="nucleotide sequence ID" value="NZ_QXDF01000002.1"/>
</dbReference>
<dbReference type="GO" id="GO:0005886">
    <property type="term" value="C:plasma membrane"/>
    <property type="evidence" value="ECO:0007669"/>
    <property type="project" value="UniProtKB-SubCell"/>
</dbReference>
<evidence type="ECO:0000256" key="6">
    <source>
        <dbReference type="ARBA" id="ARBA00023136"/>
    </source>
</evidence>
<reference evidence="10 11" key="1">
    <citation type="submission" date="2018-08" db="EMBL/GenBank/DDBJ databases">
        <title>Genomic Encyclopedia of Archaeal and Bacterial Type Strains, Phase II (KMG-II): from individual species to whole genera.</title>
        <authorList>
            <person name="Goeker M."/>
        </authorList>
    </citation>
    <scope>NUCLEOTIDE SEQUENCE [LARGE SCALE GENOMIC DNA]</scope>
    <source>
        <strain evidence="10 11">DSM 5002</strain>
    </source>
</reference>
<keyword evidence="5" id="KW-1133">Transmembrane helix</keyword>
<evidence type="ECO:0000256" key="5">
    <source>
        <dbReference type="ARBA" id="ARBA00022989"/>
    </source>
</evidence>
<evidence type="ECO:0000256" key="2">
    <source>
        <dbReference type="ARBA" id="ARBA00022475"/>
    </source>
</evidence>
<dbReference type="AlphaFoldDB" id="A0A397PFF6"/>
<evidence type="ECO:0000313" key="10">
    <source>
        <dbReference type="EMBL" id="RIA47752.1"/>
    </source>
</evidence>
<evidence type="ECO:0000256" key="7">
    <source>
        <dbReference type="ARBA" id="ARBA00023306"/>
    </source>
</evidence>
<comment type="caution">
    <text evidence="10">The sequence shown here is derived from an EMBL/GenBank/DDBJ whole genome shotgun (WGS) entry which is preliminary data.</text>
</comment>
<keyword evidence="6" id="KW-0472">Membrane</keyword>
<evidence type="ECO:0000256" key="3">
    <source>
        <dbReference type="ARBA" id="ARBA00022618"/>
    </source>
</evidence>
<dbReference type="NCBIfam" id="TIGR02209">
    <property type="entry name" value="ftsL_broad"/>
    <property type="match status" value="1"/>
</dbReference>
<keyword evidence="4" id="KW-0812">Transmembrane</keyword>
<dbReference type="Proteomes" id="UP000266273">
    <property type="component" value="Unassembled WGS sequence"/>
</dbReference>
<evidence type="ECO:0000256" key="1">
    <source>
        <dbReference type="ARBA" id="ARBA00004401"/>
    </source>
</evidence>
<keyword evidence="7" id="KW-0131">Cell cycle</keyword>
<gene>
    <name evidence="10" type="ORF">BXY53_2319</name>
</gene>
<feature type="coiled-coil region" evidence="9">
    <location>
        <begin position="19"/>
        <end position="53"/>
    </location>
</feature>
<evidence type="ECO:0000313" key="11">
    <source>
        <dbReference type="Proteomes" id="UP000266273"/>
    </source>
</evidence>
<organism evidence="10 11">
    <name type="scientific">Dichotomicrobium thermohalophilum</name>
    <dbReference type="NCBI Taxonomy" id="933063"/>
    <lineage>
        <taxon>Bacteria</taxon>
        <taxon>Pseudomonadati</taxon>
        <taxon>Pseudomonadota</taxon>
        <taxon>Alphaproteobacteria</taxon>
        <taxon>Hyphomicrobiales</taxon>
        <taxon>Hyphomicrobiaceae</taxon>
        <taxon>Dichotomicrobium</taxon>
    </lineage>
</organism>
<accession>A0A397PFF6</accession>
<comment type="subcellular location">
    <subcellularLocation>
        <location evidence="1">Cell membrane</location>
        <topology evidence="1">Single-pass type II membrane protein</topology>
    </subcellularLocation>
</comment>